<keyword evidence="3" id="KW-1185">Reference proteome</keyword>
<dbReference type="PANTHER" id="PTHR12750:SF9">
    <property type="entry name" value="INOSITOL HEXAKISPHOSPHATE AND DIPHOSPHOINOSITOL-PENTAKISPHOSPHATE KINASE"/>
    <property type="match status" value="1"/>
</dbReference>
<name>A0A8B8ZH96_PHODC</name>
<protein>
    <submittedName>
        <fullName evidence="4 5">Inositol hexakisphosphate and diphosphoinositol-pentakisphosphate kinase VIP2-like</fullName>
    </submittedName>
</protein>
<evidence type="ECO:0000313" key="3">
    <source>
        <dbReference type="Proteomes" id="UP000228380"/>
    </source>
</evidence>
<gene>
    <name evidence="4 5" type="primary">LOC108510782</name>
</gene>
<dbReference type="OrthoDB" id="1732157at2759"/>
<dbReference type="GO" id="GO:0000828">
    <property type="term" value="F:inositol hexakisphosphate kinase activity"/>
    <property type="evidence" value="ECO:0007669"/>
    <property type="project" value="TreeGrafter"/>
</dbReference>
<dbReference type="GeneID" id="108510782"/>
<evidence type="ECO:0000256" key="1">
    <source>
        <dbReference type="ARBA" id="ARBA00033696"/>
    </source>
</evidence>
<sequence>MSAAAFAKGLLDLEGQLTPILDSLVSKDSSMLDGLEDASTEMDEERAWLFLALERQRNLDLAYFNRGLAKRQRK</sequence>
<dbReference type="Proteomes" id="UP000228380">
    <property type="component" value="Unplaced"/>
</dbReference>
<reference evidence="4 5" key="1">
    <citation type="submission" date="2025-04" db="UniProtKB">
        <authorList>
            <consortium name="RefSeq"/>
        </authorList>
    </citation>
    <scope>IDENTIFICATION</scope>
    <source>
        <tissue evidence="4 5">Young leaves</tissue>
    </source>
</reference>
<evidence type="ECO:0000256" key="2">
    <source>
        <dbReference type="ARBA" id="ARBA00034629"/>
    </source>
</evidence>
<evidence type="ECO:0000313" key="5">
    <source>
        <dbReference type="RefSeq" id="XP_038973530.1"/>
    </source>
</evidence>
<dbReference type="InterPro" id="IPR037446">
    <property type="entry name" value="His_Pase_VIP1"/>
</dbReference>
<comment type="catalytic activity">
    <reaction evidence="2">
        <text>1D-myo-inositol hexakisphosphate + ATP = 1-diphospho-1D-myo-inositol 2,3,4,5,6-pentakisphosphate + ADP</text>
        <dbReference type="Rhea" id="RHEA:37459"/>
        <dbReference type="ChEBI" id="CHEBI:30616"/>
        <dbReference type="ChEBI" id="CHEBI:58130"/>
        <dbReference type="ChEBI" id="CHEBI:74946"/>
        <dbReference type="ChEBI" id="CHEBI:456216"/>
        <dbReference type="EC" id="2.7.4.24"/>
    </reaction>
    <physiologicalReaction direction="left-to-right" evidence="2">
        <dbReference type="Rhea" id="RHEA:37460"/>
    </physiologicalReaction>
</comment>
<organism evidence="3 5">
    <name type="scientific">Phoenix dactylifera</name>
    <name type="common">Date palm</name>
    <dbReference type="NCBI Taxonomy" id="42345"/>
    <lineage>
        <taxon>Eukaryota</taxon>
        <taxon>Viridiplantae</taxon>
        <taxon>Streptophyta</taxon>
        <taxon>Embryophyta</taxon>
        <taxon>Tracheophyta</taxon>
        <taxon>Spermatophyta</taxon>
        <taxon>Magnoliopsida</taxon>
        <taxon>Liliopsida</taxon>
        <taxon>Arecaceae</taxon>
        <taxon>Coryphoideae</taxon>
        <taxon>Phoeniceae</taxon>
        <taxon>Phoenix</taxon>
    </lineage>
</organism>
<dbReference type="RefSeq" id="XP_038973529.1">
    <property type="nucleotide sequence ID" value="XM_039117601.1"/>
</dbReference>
<proteinExistence type="predicted"/>
<accession>A0A8B8ZH96</accession>
<comment type="catalytic activity">
    <reaction evidence="1">
        <text>5-diphospho-1D-myo-inositol 1,2,3,4,6-pentakisphosphate + ATP + H(+) = 1,5-bis(diphospho)-1D-myo-inositol 2,3,4,6-tetrakisphosphate + ADP</text>
        <dbReference type="Rhea" id="RHEA:10276"/>
        <dbReference type="ChEBI" id="CHEBI:15378"/>
        <dbReference type="ChEBI" id="CHEBI:30616"/>
        <dbReference type="ChEBI" id="CHEBI:58628"/>
        <dbReference type="ChEBI" id="CHEBI:77983"/>
        <dbReference type="ChEBI" id="CHEBI:456216"/>
        <dbReference type="EC" id="2.7.4.24"/>
    </reaction>
    <physiologicalReaction direction="left-to-right" evidence="1">
        <dbReference type="Rhea" id="RHEA:10277"/>
    </physiologicalReaction>
</comment>
<dbReference type="PANTHER" id="PTHR12750">
    <property type="entry name" value="DIPHOSPHOINOSITOL PENTAKISPHOSPHATE KINASE"/>
    <property type="match status" value="1"/>
</dbReference>
<dbReference type="KEGG" id="pda:108510782"/>
<dbReference type="GO" id="GO:0032958">
    <property type="term" value="P:inositol phosphate biosynthetic process"/>
    <property type="evidence" value="ECO:0007669"/>
    <property type="project" value="TreeGrafter"/>
</dbReference>
<evidence type="ECO:0000313" key="4">
    <source>
        <dbReference type="RefSeq" id="XP_038973529.1"/>
    </source>
</evidence>
<dbReference type="RefSeq" id="XP_038973530.1">
    <property type="nucleotide sequence ID" value="XM_039117602.1"/>
</dbReference>
<dbReference type="GO" id="GO:0033857">
    <property type="term" value="F:5-diphosphoinositol pentakisphosphate 1-kinase activity"/>
    <property type="evidence" value="ECO:0007669"/>
    <property type="project" value="TreeGrafter"/>
</dbReference>
<dbReference type="GO" id="GO:0006020">
    <property type="term" value="P:inositol metabolic process"/>
    <property type="evidence" value="ECO:0007669"/>
    <property type="project" value="TreeGrafter"/>
</dbReference>
<dbReference type="AlphaFoldDB" id="A0A8B8ZH96"/>